<evidence type="ECO:0000313" key="2">
    <source>
        <dbReference type="EMBL" id="RIB26435.1"/>
    </source>
</evidence>
<feature type="transmembrane region" description="Helical" evidence="1">
    <location>
        <begin position="221"/>
        <end position="239"/>
    </location>
</feature>
<dbReference type="OrthoDB" id="2374170at2759"/>
<organism evidence="2 3">
    <name type="scientific">Gigaspora rosea</name>
    <dbReference type="NCBI Taxonomy" id="44941"/>
    <lineage>
        <taxon>Eukaryota</taxon>
        <taxon>Fungi</taxon>
        <taxon>Fungi incertae sedis</taxon>
        <taxon>Mucoromycota</taxon>
        <taxon>Glomeromycotina</taxon>
        <taxon>Glomeromycetes</taxon>
        <taxon>Diversisporales</taxon>
        <taxon>Gigasporaceae</taxon>
        <taxon>Gigaspora</taxon>
    </lineage>
</organism>
<gene>
    <name evidence="2" type="ORF">C2G38_2030224</name>
</gene>
<dbReference type="Proteomes" id="UP000266673">
    <property type="component" value="Unassembled WGS sequence"/>
</dbReference>
<reference evidence="2 3" key="1">
    <citation type="submission" date="2018-06" db="EMBL/GenBank/DDBJ databases">
        <title>Comparative genomics reveals the genomic features of Rhizophagus irregularis, R. cerebriforme, R. diaphanum and Gigaspora rosea, and their symbiotic lifestyle signature.</title>
        <authorList>
            <person name="Morin E."/>
            <person name="San Clemente H."/>
            <person name="Chen E.C.H."/>
            <person name="De La Providencia I."/>
            <person name="Hainaut M."/>
            <person name="Kuo A."/>
            <person name="Kohler A."/>
            <person name="Murat C."/>
            <person name="Tang N."/>
            <person name="Roy S."/>
            <person name="Loubradou J."/>
            <person name="Henrissat B."/>
            <person name="Grigoriev I.V."/>
            <person name="Corradi N."/>
            <person name="Roux C."/>
            <person name="Martin F.M."/>
        </authorList>
    </citation>
    <scope>NUCLEOTIDE SEQUENCE [LARGE SCALE GENOMIC DNA]</scope>
    <source>
        <strain evidence="2 3">DAOM 194757</strain>
    </source>
</reference>
<dbReference type="EMBL" id="QKWP01000136">
    <property type="protein sequence ID" value="RIB26435.1"/>
    <property type="molecule type" value="Genomic_DNA"/>
</dbReference>
<comment type="caution">
    <text evidence="2">The sequence shown here is derived from an EMBL/GenBank/DDBJ whole genome shotgun (WGS) entry which is preliminary data.</text>
</comment>
<name>A0A397VV24_9GLOM</name>
<sequence length="504" mass="59060">MSFVGSKSSNETFLYIFAFPDKNYGCPMSDYSQYIIYSQFIDQAGHIISYGGTLFTVAVYGLQSQFGWRNTFFLDDFFILTFSISPIIPFYVIGQYILRINRTLYKDHAILALFIIWMFMVWVIAALVFKFNYQRSFFKNVTEKHLPKIRGLILYILLFFALSITSYDIFEAKDGFSQATWAQFLNLESLNLLLDAVNLALVIYLIFYYHILKSGGIPRRIFFITLFVLQIQLFFSYAYLCTLPIVDSFFDFILGIILSRTIASFFSKDNFEDFLMEVQDKNSKVIESFESIRIQHDEDDVVKDFETVAISENEKDDDEIIPIPIKVGIFKKLISFFFFLNIENGNLVYKIDNVKYLGVQHLNIKESMDIYVEHGFLKIETGQITYVGKNHVKRSINLTDHWPLKIEYDKVYVESPTGQSFIDLTGHRFFEINRGKIMHMENDRIKEVIDITNHGLLKIVKFDTGFKVIYMKTPIATRFIDLTEYGLLNYIVYGHRKRNDIFDF</sequence>
<accession>A0A397VV24</accession>
<proteinExistence type="predicted"/>
<feature type="transmembrane region" description="Helical" evidence="1">
    <location>
        <begin position="77"/>
        <end position="98"/>
    </location>
</feature>
<feature type="transmembrane region" description="Helical" evidence="1">
    <location>
        <begin position="152"/>
        <end position="170"/>
    </location>
</feature>
<dbReference type="AlphaFoldDB" id="A0A397VV24"/>
<keyword evidence="1" id="KW-0472">Membrane</keyword>
<keyword evidence="3" id="KW-1185">Reference proteome</keyword>
<feature type="transmembrane region" description="Helical" evidence="1">
    <location>
        <begin position="190"/>
        <end position="209"/>
    </location>
</feature>
<feature type="transmembrane region" description="Helical" evidence="1">
    <location>
        <begin position="110"/>
        <end position="131"/>
    </location>
</feature>
<protein>
    <submittedName>
        <fullName evidence="2">Uncharacterized protein</fullName>
    </submittedName>
</protein>
<keyword evidence="1" id="KW-0812">Transmembrane</keyword>
<evidence type="ECO:0000313" key="3">
    <source>
        <dbReference type="Proteomes" id="UP000266673"/>
    </source>
</evidence>
<evidence type="ECO:0000256" key="1">
    <source>
        <dbReference type="SAM" id="Phobius"/>
    </source>
</evidence>
<keyword evidence="1" id="KW-1133">Transmembrane helix</keyword>